<name>A0A6A6S7I8_9PLEO</name>
<sequence length="128" mass="14971">MPPEYVIISNNLTSEFIVQQDELAQQSRNHEYERQQLLKTIDHIQQEQINAGSMIDALSRLLYAKEYECDELTEQITSLDSRTRSLSAENDELKGKLNDLVQRVFELENERLIARRVSAWEWVCGSVR</sequence>
<dbReference type="Proteomes" id="UP000799753">
    <property type="component" value="Unassembled WGS sequence"/>
</dbReference>
<keyword evidence="1" id="KW-0175">Coiled coil</keyword>
<gene>
    <name evidence="2" type="ORF">P280DRAFT_478002</name>
</gene>
<proteinExistence type="predicted"/>
<evidence type="ECO:0000256" key="1">
    <source>
        <dbReference type="SAM" id="Coils"/>
    </source>
</evidence>
<evidence type="ECO:0000313" key="2">
    <source>
        <dbReference type="EMBL" id="KAF2643172.1"/>
    </source>
</evidence>
<organism evidence="2 3">
    <name type="scientific">Massarina eburnea CBS 473.64</name>
    <dbReference type="NCBI Taxonomy" id="1395130"/>
    <lineage>
        <taxon>Eukaryota</taxon>
        <taxon>Fungi</taxon>
        <taxon>Dikarya</taxon>
        <taxon>Ascomycota</taxon>
        <taxon>Pezizomycotina</taxon>
        <taxon>Dothideomycetes</taxon>
        <taxon>Pleosporomycetidae</taxon>
        <taxon>Pleosporales</taxon>
        <taxon>Massarineae</taxon>
        <taxon>Massarinaceae</taxon>
        <taxon>Massarina</taxon>
    </lineage>
</organism>
<accession>A0A6A6S7I8</accession>
<protein>
    <submittedName>
        <fullName evidence="2">Uncharacterized protein</fullName>
    </submittedName>
</protein>
<reference evidence="2" key="1">
    <citation type="journal article" date="2020" name="Stud. Mycol.">
        <title>101 Dothideomycetes genomes: a test case for predicting lifestyles and emergence of pathogens.</title>
        <authorList>
            <person name="Haridas S."/>
            <person name="Albert R."/>
            <person name="Binder M."/>
            <person name="Bloem J."/>
            <person name="Labutti K."/>
            <person name="Salamov A."/>
            <person name="Andreopoulos B."/>
            <person name="Baker S."/>
            <person name="Barry K."/>
            <person name="Bills G."/>
            <person name="Bluhm B."/>
            <person name="Cannon C."/>
            <person name="Castanera R."/>
            <person name="Culley D."/>
            <person name="Daum C."/>
            <person name="Ezra D."/>
            <person name="Gonzalez J."/>
            <person name="Henrissat B."/>
            <person name="Kuo A."/>
            <person name="Liang C."/>
            <person name="Lipzen A."/>
            <person name="Lutzoni F."/>
            <person name="Magnuson J."/>
            <person name="Mondo S."/>
            <person name="Nolan M."/>
            <person name="Ohm R."/>
            <person name="Pangilinan J."/>
            <person name="Park H.-J."/>
            <person name="Ramirez L."/>
            <person name="Alfaro M."/>
            <person name="Sun H."/>
            <person name="Tritt A."/>
            <person name="Yoshinaga Y."/>
            <person name="Zwiers L.-H."/>
            <person name="Turgeon B."/>
            <person name="Goodwin S."/>
            <person name="Spatafora J."/>
            <person name="Crous P."/>
            <person name="Grigoriev I."/>
        </authorList>
    </citation>
    <scope>NUCLEOTIDE SEQUENCE</scope>
    <source>
        <strain evidence="2">CBS 473.64</strain>
    </source>
</reference>
<feature type="coiled-coil region" evidence="1">
    <location>
        <begin position="83"/>
        <end position="110"/>
    </location>
</feature>
<dbReference type="EMBL" id="MU006780">
    <property type="protein sequence ID" value="KAF2643172.1"/>
    <property type="molecule type" value="Genomic_DNA"/>
</dbReference>
<keyword evidence="3" id="KW-1185">Reference proteome</keyword>
<dbReference type="AlphaFoldDB" id="A0A6A6S7I8"/>
<evidence type="ECO:0000313" key="3">
    <source>
        <dbReference type="Proteomes" id="UP000799753"/>
    </source>
</evidence>
<dbReference type="OrthoDB" id="2018427at2759"/>